<dbReference type="EMBL" id="UINC01016039">
    <property type="protein sequence ID" value="SVA67096.1"/>
    <property type="molecule type" value="Genomic_DNA"/>
</dbReference>
<dbReference type="AlphaFoldDB" id="A0A381XQM3"/>
<reference evidence="1" key="1">
    <citation type="submission" date="2018-05" db="EMBL/GenBank/DDBJ databases">
        <authorList>
            <person name="Lanie J.A."/>
            <person name="Ng W.-L."/>
            <person name="Kazmierczak K.M."/>
            <person name="Andrzejewski T.M."/>
            <person name="Davidsen T.M."/>
            <person name="Wayne K.J."/>
            <person name="Tettelin H."/>
            <person name="Glass J.I."/>
            <person name="Rusch D."/>
            <person name="Podicherti R."/>
            <person name="Tsui H.-C.T."/>
            <person name="Winkler M.E."/>
        </authorList>
    </citation>
    <scope>NUCLEOTIDE SEQUENCE</scope>
</reference>
<evidence type="ECO:0000313" key="1">
    <source>
        <dbReference type="EMBL" id="SVA67096.1"/>
    </source>
</evidence>
<protein>
    <submittedName>
        <fullName evidence="1">Uncharacterized protein</fullName>
    </submittedName>
</protein>
<dbReference type="SUPFAM" id="SSF48452">
    <property type="entry name" value="TPR-like"/>
    <property type="match status" value="1"/>
</dbReference>
<name>A0A381XQM3_9ZZZZ</name>
<organism evidence="1">
    <name type="scientific">marine metagenome</name>
    <dbReference type="NCBI Taxonomy" id="408172"/>
    <lineage>
        <taxon>unclassified sequences</taxon>
        <taxon>metagenomes</taxon>
        <taxon>ecological metagenomes</taxon>
    </lineage>
</organism>
<dbReference type="InterPro" id="IPR011990">
    <property type="entry name" value="TPR-like_helical_dom_sf"/>
</dbReference>
<proteinExistence type="predicted"/>
<gene>
    <name evidence="1" type="ORF">METZ01_LOCUS119950</name>
</gene>
<accession>A0A381XQM3</accession>
<sequence length="218" mass="24745">MIDLTNKKLLETKFAEDFATPLYPILADMYLLEGDLTRAKKVCEVGLDHDSTNVDGKYILGKVAVAENKLTLAEKWLKQVVNENPAHFTALRLLINVEIQLKRGVKTIQAYINHLLQFIPHDEECLKWLNEINASGDWVDSKTLPDSTAQKTTEPIIEKSYEIVESMATFTMVKVLKSQKHFHQALAVLEILKSKGRDGERISGERAKIQQLIKDSKK</sequence>
<dbReference type="Gene3D" id="1.25.40.10">
    <property type="entry name" value="Tetratricopeptide repeat domain"/>
    <property type="match status" value="1"/>
</dbReference>